<dbReference type="PANTHER" id="PTHR28559:SF1">
    <property type="entry name" value="DNA REPAIR PROTEIN XRCC4"/>
    <property type="match status" value="1"/>
</dbReference>
<dbReference type="SUPFAM" id="SSF58022">
    <property type="entry name" value="XRCC4, C-terminal oligomerization domain"/>
    <property type="match status" value="1"/>
</dbReference>
<evidence type="ECO:0000259" key="2">
    <source>
        <dbReference type="Pfam" id="PF21924"/>
    </source>
</evidence>
<dbReference type="Gene3D" id="1.20.5.370">
    <property type="match status" value="1"/>
</dbReference>
<dbReference type="PANTHER" id="PTHR28559">
    <property type="entry name" value="DNA REPAIR PROTEIN XRCC4"/>
    <property type="match status" value="1"/>
</dbReference>
<dbReference type="InterPro" id="IPR010585">
    <property type="entry name" value="DNA_repair_prot_XRCC4"/>
</dbReference>
<dbReference type="Proteomes" id="UP000008237">
    <property type="component" value="Unassembled WGS sequence"/>
</dbReference>
<feature type="compositionally biased region" description="Basic and acidic residues" evidence="1">
    <location>
        <begin position="77"/>
        <end position="94"/>
    </location>
</feature>
<dbReference type="STRING" id="610380.E2B344"/>
<dbReference type="GO" id="GO:0003677">
    <property type="term" value="F:DNA binding"/>
    <property type="evidence" value="ECO:0007669"/>
    <property type="project" value="InterPro"/>
</dbReference>
<evidence type="ECO:0000256" key="1">
    <source>
        <dbReference type="SAM" id="MobiDB-lite"/>
    </source>
</evidence>
<dbReference type="EMBL" id="GL445285">
    <property type="protein sequence ID" value="EFN89893.1"/>
    <property type="molecule type" value="Genomic_DNA"/>
</dbReference>
<feature type="region of interest" description="Disordered" evidence="1">
    <location>
        <begin position="29"/>
        <end position="121"/>
    </location>
</feature>
<gene>
    <name evidence="3" type="ORF">EAI_04039</name>
</gene>
<dbReference type="InterPro" id="IPR053962">
    <property type="entry name" value="XRCC4_CC"/>
</dbReference>
<dbReference type="InterPro" id="IPR014751">
    <property type="entry name" value="XRCC4-like_C"/>
</dbReference>
<dbReference type="InParanoid" id="E2B344"/>
<feature type="compositionally biased region" description="Basic and acidic residues" evidence="1">
    <location>
        <begin position="29"/>
        <end position="40"/>
    </location>
</feature>
<dbReference type="Pfam" id="PF21924">
    <property type="entry name" value="XRCC4_CC"/>
    <property type="match status" value="1"/>
</dbReference>
<reference evidence="3 4" key="1">
    <citation type="journal article" date="2010" name="Science">
        <title>Genomic comparison of the ants Camponotus floridanus and Harpegnathos saltator.</title>
        <authorList>
            <person name="Bonasio R."/>
            <person name="Zhang G."/>
            <person name="Ye C."/>
            <person name="Mutti N.S."/>
            <person name="Fang X."/>
            <person name="Qin N."/>
            <person name="Donahue G."/>
            <person name="Yang P."/>
            <person name="Li Q."/>
            <person name="Li C."/>
            <person name="Zhang P."/>
            <person name="Huang Z."/>
            <person name="Berger S.L."/>
            <person name="Reinberg D."/>
            <person name="Wang J."/>
            <person name="Liebig J."/>
        </authorList>
    </citation>
    <scope>NUCLEOTIDE SEQUENCE [LARGE SCALE GENOMIC DNA]</scope>
    <source>
        <strain evidence="3 4">R22 G/1</strain>
    </source>
</reference>
<feature type="domain" description="XRCC4 coiled-coil" evidence="2">
    <location>
        <begin position="2"/>
        <end position="27"/>
    </location>
</feature>
<dbReference type="GO" id="GO:0032807">
    <property type="term" value="C:DNA ligase IV complex"/>
    <property type="evidence" value="ECO:0007669"/>
    <property type="project" value="TreeGrafter"/>
</dbReference>
<dbReference type="AlphaFoldDB" id="E2B344"/>
<dbReference type="GO" id="GO:0005958">
    <property type="term" value="C:DNA-dependent protein kinase-DNA ligase 4 complex"/>
    <property type="evidence" value="ECO:0007669"/>
    <property type="project" value="TreeGrafter"/>
</dbReference>
<name>E2B344_HARSA</name>
<dbReference type="GO" id="GO:0006310">
    <property type="term" value="P:DNA recombination"/>
    <property type="evidence" value="ECO:0007669"/>
    <property type="project" value="InterPro"/>
</dbReference>
<dbReference type="GO" id="GO:0006303">
    <property type="term" value="P:double-strand break repair via nonhomologous end joining"/>
    <property type="evidence" value="ECO:0007669"/>
    <property type="project" value="TreeGrafter"/>
</dbReference>
<dbReference type="OrthoDB" id="8064436at2759"/>
<protein>
    <recommendedName>
        <fullName evidence="2">XRCC4 coiled-coil domain-containing protein</fullName>
    </recommendedName>
</protein>
<proteinExistence type="predicted"/>
<dbReference type="GO" id="GO:0010165">
    <property type="term" value="P:response to X-ray"/>
    <property type="evidence" value="ECO:0007669"/>
    <property type="project" value="TreeGrafter"/>
</dbReference>
<feature type="compositionally biased region" description="Basic and acidic residues" evidence="1">
    <location>
        <begin position="50"/>
        <end position="61"/>
    </location>
</feature>
<organism evidence="4">
    <name type="scientific">Harpegnathos saltator</name>
    <name type="common">Jerdon's jumping ant</name>
    <dbReference type="NCBI Taxonomy" id="610380"/>
    <lineage>
        <taxon>Eukaryota</taxon>
        <taxon>Metazoa</taxon>
        <taxon>Ecdysozoa</taxon>
        <taxon>Arthropoda</taxon>
        <taxon>Hexapoda</taxon>
        <taxon>Insecta</taxon>
        <taxon>Pterygota</taxon>
        <taxon>Neoptera</taxon>
        <taxon>Endopterygota</taxon>
        <taxon>Hymenoptera</taxon>
        <taxon>Apocrita</taxon>
        <taxon>Aculeata</taxon>
        <taxon>Formicoidea</taxon>
        <taxon>Formicidae</taxon>
        <taxon>Ponerinae</taxon>
        <taxon>Ponerini</taxon>
        <taxon>Harpegnathos</taxon>
    </lineage>
</organism>
<evidence type="ECO:0000313" key="3">
    <source>
        <dbReference type="EMBL" id="EFN89893.1"/>
    </source>
</evidence>
<accession>E2B344</accession>
<sequence>MKESMEKNLYKKFLLLLNSKKQKIRELQKALNKAERKPIYDETTDESELDENKSDTEDNKVQETNIKSNNIRKRKANCRDEQKDGPKISKKDFMKCTNLFSSKSSSPEPSTSKDKSALQLKKLQNADVQNITETKQFFNTSQEQSEDDMFL</sequence>
<keyword evidence="4" id="KW-1185">Reference proteome</keyword>
<evidence type="ECO:0000313" key="4">
    <source>
        <dbReference type="Proteomes" id="UP000008237"/>
    </source>
</evidence>
<feature type="compositionally biased region" description="Low complexity" evidence="1">
    <location>
        <begin position="101"/>
        <end position="110"/>
    </location>
</feature>